<dbReference type="GO" id="GO:0071949">
    <property type="term" value="F:FAD binding"/>
    <property type="evidence" value="ECO:0007669"/>
    <property type="project" value="InterPro"/>
</dbReference>
<dbReference type="SUPFAM" id="SSF54373">
    <property type="entry name" value="FAD-linked reductases, C-terminal domain"/>
    <property type="match status" value="1"/>
</dbReference>
<dbReference type="SUPFAM" id="SSF51905">
    <property type="entry name" value="FAD/NAD(P)-binding domain"/>
    <property type="match status" value="1"/>
</dbReference>
<evidence type="ECO:0000256" key="4">
    <source>
        <dbReference type="ARBA" id="ARBA00023002"/>
    </source>
</evidence>
<keyword evidence="3" id="KW-0274">FAD</keyword>
<keyword evidence="5" id="KW-0503">Monooxygenase</keyword>
<dbReference type="Proteomes" id="UP000199658">
    <property type="component" value="Unassembled WGS sequence"/>
</dbReference>
<evidence type="ECO:0000256" key="2">
    <source>
        <dbReference type="ARBA" id="ARBA00022630"/>
    </source>
</evidence>
<evidence type="ECO:0000256" key="3">
    <source>
        <dbReference type="ARBA" id="ARBA00022827"/>
    </source>
</evidence>
<accession>A0A1I6H8K6</accession>
<dbReference type="InterPro" id="IPR050493">
    <property type="entry name" value="FAD-dep_Monooxygenase_BioMet"/>
</dbReference>
<sequence length="394" mass="42496">MTKKRAVVAGGGIGGLACGLALAQTGWEVEVLEQAPELAEVGAGLQISPNGMAVLDRLGVTPLIEGALFEPEAIELRMGRTGRQIFRLPMKGTAEARWGNRFIQIHRADLHSALAKALRAQPSARVRTNARITGYVRERGGASVYLDRGDRVFGDILVGADGVRSQIRQQMCGGDRARFTGNVAWRAVVPVAALGENAPPPIGVIWAGRKKHAVTTRIKGGSHVNFVGIVEQDSWTEEGWSIPGNVEEALADFGDWQPCLRSVLEASTGLFRWALYGRPPLAKWCDGPVTLLGDAAHPMLPSMAQGAVMALEDAVVLADALSQDGDKTSALQSYEATRKPRVTKVQARSVANSHMFHRHSTLSQVATYAPMAVASRLSPALIHRQQDWIYGYKT</sequence>
<name>A0A1I6H8K6_9RHOB</name>
<dbReference type="InterPro" id="IPR002938">
    <property type="entry name" value="FAD-bd"/>
</dbReference>
<proteinExistence type="predicted"/>
<reference evidence="8" key="1">
    <citation type="submission" date="2016-10" db="EMBL/GenBank/DDBJ databases">
        <authorList>
            <person name="Varghese N."/>
            <person name="Submissions S."/>
        </authorList>
    </citation>
    <scope>NUCLEOTIDE SEQUENCE [LARGE SCALE GENOMIC DNA]</scope>
    <source>
        <strain evidence="8">DSM 26921</strain>
    </source>
</reference>
<dbReference type="AlphaFoldDB" id="A0A1I6H8K6"/>
<dbReference type="RefSeq" id="WP_175500684.1">
    <property type="nucleotide sequence ID" value="NZ_FOYO01000001.1"/>
</dbReference>
<dbReference type="GO" id="GO:0004497">
    <property type="term" value="F:monooxygenase activity"/>
    <property type="evidence" value="ECO:0007669"/>
    <property type="project" value="UniProtKB-KW"/>
</dbReference>
<dbReference type="PANTHER" id="PTHR13789">
    <property type="entry name" value="MONOOXYGENASE"/>
    <property type="match status" value="1"/>
</dbReference>
<organism evidence="7 8">
    <name type="scientific">Litoreibacter janthinus</name>
    <dbReference type="NCBI Taxonomy" id="670154"/>
    <lineage>
        <taxon>Bacteria</taxon>
        <taxon>Pseudomonadati</taxon>
        <taxon>Pseudomonadota</taxon>
        <taxon>Alphaproteobacteria</taxon>
        <taxon>Rhodobacterales</taxon>
        <taxon>Roseobacteraceae</taxon>
        <taxon>Litoreibacter</taxon>
    </lineage>
</organism>
<keyword evidence="4" id="KW-0560">Oxidoreductase</keyword>
<dbReference type="InterPro" id="IPR036188">
    <property type="entry name" value="FAD/NAD-bd_sf"/>
</dbReference>
<feature type="domain" description="FAD-binding" evidence="6">
    <location>
        <begin position="6"/>
        <end position="348"/>
    </location>
</feature>
<dbReference type="Pfam" id="PF01494">
    <property type="entry name" value="FAD_binding_3"/>
    <property type="match status" value="1"/>
</dbReference>
<dbReference type="PANTHER" id="PTHR13789:SF318">
    <property type="entry name" value="GERANYLGERANYL DIPHOSPHATE REDUCTASE"/>
    <property type="match status" value="1"/>
</dbReference>
<gene>
    <name evidence="7" type="ORF">SAMN04488002_2680</name>
</gene>
<evidence type="ECO:0000313" key="7">
    <source>
        <dbReference type="EMBL" id="SFR50829.1"/>
    </source>
</evidence>
<evidence type="ECO:0000259" key="6">
    <source>
        <dbReference type="Pfam" id="PF01494"/>
    </source>
</evidence>
<comment type="cofactor">
    <cofactor evidence="1">
        <name>FAD</name>
        <dbReference type="ChEBI" id="CHEBI:57692"/>
    </cofactor>
</comment>
<dbReference type="STRING" id="670154.SAMN04488002_2680"/>
<dbReference type="EMBL" id="FOYO01000001">
    <property type="protein sequence ID" value="SFR50829.1"/>
    <property type="molecule type" value="Genomic_DNA"/>
</dbReference>
<evidence type="ECO:0000256" key="1">
    <source>
        <dbReference type="ARBA" id="ARBA00001974"/>
    </source>
</evidence>
<keyword evidence="8" id="KW-1185">Reference proteome</keyword>
<dbReference type="PROSITE" id="PS51257">
    <property type="entry name" value="PROKAR_LIPOPROTEIN"/>
    <property type="match status" value="1"/>
</dbReference>
<dbReference type="PRINTS" id="PR00420">
    <property type="entry name" value="RNGMNOXGNASE"/>
</dbReference>
<evidence type="ECO:0000313" key="8">
    <source>
        <dbReference type="Proteomes" id="UP000199658"/>
    </source>
</evidence>
<protein>
    <submittedName>
        <fullName evidence="7">Salicylate hydroxylase</fullName>
    </submittedName>
</protein>
<keyword evidence="2" id="KW-0285">Flavoprotein</keyword>
<dbReference type="Gene3D" id="3.50.50.60">
    <property type="entry name" value="FAD/NAD(P)-binding domain"/>
    <property type="match status" value="1"/>
</dbReference>
<evidence type="ECO:0000256" key="5">
    <source>
        <dbReference type="ARBA" id="ARBA00023033"/>
    </source>
</evidence>